<evidence type="ECO:0000313" key="3">
    <source>
        <dbReference type="Proteomes" id="UP000094023"/>
    </source>
</evidence>
<proteinExistence type="predicted"/>
<dbReference type="InterPro" id="IPR038765">
    <property type="entry name" value="Papain-like_cys_pep_sf"/>
</dbReference>
<dbReference type="EMBL" id="LXEN01000123">
    <property type="protein sequence ID" value="OAT24480.1"/>
    <property type="molecule type" value="Genomic_DNA"/>
</dbReference>
<evidence type="ECO:0000313" key="2">
    <source>
        <dbReference type="EMBL" id="OAT24480.1"/>
    </source>
</evidence>
<organism evidence="2 3">
    <name type="scientific">Proteus myxofaciens ATCC 19692</name>
    <dbReference type="NCBI Taxonomy" id="1354337"/>
    <lineage>
        <taxon>Bacteria</taxon>
        <taxon>Pseudomonadati</taxon>
        <taxon>Pseudomonadota</taxon>
        <taxon>Gammaproteobacteria</taxon>
        <taxon>Enterobacterales</taxon>
        <taxon>Morganellaceae</taxon>
        <taxon>Proteus</taxon>
    </lineage>
</organism>
<name>A0A198FI85_9GAMM</name>
<dbReference type="Proteomes" id="UP000094023">
    <property type="component" value="Unassembled WGS sequence"/>
</dbReference>
<sequence>MAAEKDIASAVADNNNPFISDINNNLKEQLFTLILSSETESIIEKSRYITQTEISYWLEKLSEKTPFFYKSDNYENILRDVAVLDKKSEQVKNYAILVNNNHWVSLFVYKNNIFLCDSLKLDSSSNPNDDRTLLKEKLKSHGYVISDFGGQLQENVPNGCGLFTLYHIEQVQKALNALSDNEKNTQDLTPVISQALLKAVNDFQKRDKNSQANFNQEFRKDLLMNMLYKIG</sequence>
<gene>
    <name evidence="2" type="ORF">M983_2535</name>
</gene>
<dbReference type="AlphaFoldDB" id="A0A198FI85"/>
<protein>
    <recommendedName>
        <fullName evidence="1">SseL-like C-terminal domain-containing protein</fullName>
    </recommendedName>
</protein>
<dbReference type="RefSeq" id="WP_066751541.1">
    <property type="nucleotide sequence ID" value="NZ_LXEN01000123.1"/>
</dbReference>
<dbReference type="InterPro" id="IPR054328">
    <property type="entry name" value="SseL-like_C"/>
</dbReference>
<dbReference type="OrthoDB" id="6505304at2"/>
<keyword evidence="3" id="KW-1185">Reference proteome</keyword>
<dbReference type="STRING" id="1354337.M983_2535"/>
<feature type="domain" description="SseL-like C-terminal" evidence="1">
    <location>
        <begin position="42"/>
        <end position="220"/>
    </location>
</feature>
<evidence type="ECO:0000259" key="1">
    <source>
        <dbReference type="Pfam" id="PF22102"/>
    </source>
</evidence>
<reference evidence="2 3" key="1">
    <citation type="submission" date="2016-04" db="EMBL/GenBank/DDBJ databases">
        <title>ATOL: Assembling a taxonomically balanced genome-scale reconstruction of the evolutionary history of the Enterobacteriaceae.</title>
        <authorList>
            <person name="Plunkett G.III."/>
            <person name="Neeno-Eckwall E.C."/>
            <person name="Glasner J.D."/>
            <person name="Perna N.T."/>
        </authorList>
    </citation>
    <scope>NUCLEOTIDE SEQUENCE [LARGE SCALE GENOMIC DNA]</scope>
    <source>
        <strain evidence="2 3">ATCC 19692</strain>
    </source>
</reference>
<accession>A0A198FI85</accession>
<comment type="caution">
    <text evidence="2">The sequence shown here is derived from an EMBL/GenBank/DDBJ whole genome shotgun (WGS) entry which is preliminary data.</text>
</comment>
<dbReference type="SUPFAM" id="SSF54001">
    <property type="entry name" value="Cysteine proteinases"/>
    <property type="match status" value="1"/>
</dbReference>
<dbReference type="Pfam" id="PF22102">
    <property type="entry name" value="ElaD-SseL-like_C"/>
    <property type="match status" value="1"/>
</dbReference>